<protein>
    <submittedName>
        <fullName evidence="1">Uncharacterized protein</fullName>
    </submittedName>
</protein>
<keyword evidence="2" id="KW-1185">Reference proteome</keyword>
<accession>A0A4Y8DHT6</accession>
<sequence>MAIPSQLQTLTQAACLGNPESLSKPLKEMRIQYGELRSQNGNPGTGPGNSIPMADIRRAGFGLESEVGPLVKGGNYGVMV</sequence>
<dbReference type="AlphaFoldDB" id="A0A4Y8DHT6"/>
<dbReference type="STRING" id="38488.A0A4Y8DHT6"/>
<gene>
    <name evidence="1" type="ORF">BOTCAL_0015g00140</name>
</gene>
<reference evidence="1 2" key="1">
    <citation type="submission" date="2017-11" db="EMBL/GenBank/DDBJ databases">
        <title>Comparative genomics of Botrytis spp.</title>
        <authorList>
            <person name="Valero-Jimenez C.A."/>
            <person name="Tapia P."/>
            <person name="Veloso J."/>
            <person name="Silva-Moreno E."/>
            <person name="Staats M."/>
            <person name="Valdes J.H."/>
            <person name="Van Kan J.A.L."/>
        </authorList>
    </citation>
    <scope>NUCLEOTIDE SEQUENCE [LARGE SCALE GENOMIC DNA]</scope>
    <source>
        <strain evidence="1 2">MUCL2830</strain>
    </source>
</reference>
<evidence type="ECO:0000313" key="2">
    <source>
        <dbReference type="Proteomes" id="UP000297299"/>
    </source>
</evidence>
<organism evidence="1 2">
    <name type="scientific">Botryotinia calthae</name>
    <dbReference type="NCBI Taxonomy" id="38488"/>
    <lineage>
        <taxon>Eukaryota</taxon>
        <taxon>Fungi</taxon>
        <taxon>Dikarya</taxon>
        <taxon>Ascomycota</taxon>
        <taxon>Pezizomycotina</taxon>
        <taxon>Leotiomycetes</taxon>
        <taxon>Helotiales</taxon>
        <taxon>Sclerotiniaceae</taxon>
        <taxon>Botryotinia</taxon>
    </lineage>
</organism>
<dbReference type="Proteomes" id="UP000297299">
    <property type="component" value="Unassembled WGS sequence"/>
</dbReference>
<dbReference type="OrthoDB" id="5322539at2759"/>
<evidence type="ECO:0000313" key="1">
    <source>
        <dbReference type="EMBL" id="TEY85227.1"/>
    </source>
</evidence>
<comment type="caution">
    <text evidence="1">The sequence shown here is derived from an EMBL/GenBank/DDBJ whole genome shotgun (WGS) entry which is preliminary data.</text>
</comment>
<proteinExistence type="predicted"/>
<name>A0A4Y8DHT6_9HELO</name>
<dbReference type="EMBL" id="PHWZ01000015">
    <property type="protein sequence ID" value="TEY85227.1"/>
    <property type="molecule type" value="Genomic_DNA"/>
</dbReference>